<keyword evidence="1" id="KW-0812">Transmembrane</keyword>
<comment type="caution">
    <text evidence="2">The sequence shown here is derived from an EMBL/GenBank/DDBJ whole genome shotgun (WGS) entry which is preliminary data.</text>
</comment>
<feature type="transmembrane region" description="Helical" evidence="1">
    <location>
        <begin position="270"/>
        <end position="289"/>
    </location>
</feature>
<feature type="transmembrane region" description="Helical" evidence="1">
    <location>
        <begin position="30"/>
        <end position="48"/>
    </location>
</feature>
<keyword evidence="1" id="KW-1133">Transmembrane helix</keyword>
<evidence type="ECO:0000313" key="3">
    <source>
        <dbReference type="Proteomes" id="UP001199363"/>
    </source>
</evidence>
<feature type="transmembrane region" description="Helical" evidence="1">
    <location>
        <begin position="373"/>
        <end position="395"/>
    </location>
</feature>
<accession>A0AAW4V4V1</accession>
<dbReference type="AlphaFoldDB" id="A0AAW4V4V1"/>
<protein>
    <submittedName>
        <fullName evidence="2">Uncharacterized protein</fullName>
    </submittedName>
</protein>
<feature type="transmembrane region" description="Helical" evidence="1">
    <location>
        <begin position="112"/>
        <end position="129"/>
    </location>
</feature>
<feature type="transmembrane region" description="Helical" evidence="1">
    <location>
        <begin position="233"/>
        <end position="264"/>
    </location>
</feature>
<dbReference type="RefSeq" id="WP_009275850.1">
    <property type="nucleotide sequence ID" value="NZ_JAHOOU010000001.1"/>
</dbReference>
<feature type="transmembrane region" description="Helical" evidence="1">
    <location>
        <begin position="82"/>
        <end position="100"/>
    </location>
</feature>
<proteinExistence type="predicted"/>
<evidence type="ECO:0000313" key="2">
    <source>
        <dbReference type="EMBL" id="MCB7281350.1"/>
    </source>
</evidence>
<feature type="transmembrane region" description="Helical" evidence="1">
    <location>
        <begin position="204"/>
        <end position="221"/>
    </location>
</feature>
<feature type="transmembrane region" description="Helical" evidence="1">
    <location>
        <begin position="6"/>
        <end position="23"/>
    </location>
</feature>
<keyword evidence="1" id="KW-0472">Membrane</keyword>
<gene>
    <name evidence="2" type="ORF">LI282_09930</name>
</gene>
<dbReference type="EMBL" id="JAJCQG010000027">
    <property type="protein sequence ID" value="MCB7281350.1"/>
    <property type="molecule type" value="Genomic_DNA"/>
</dbReference>
<reference evidence="2" key="1">
    <citation type="submission" date="2021-10" db="EMBL/GenBank/DDBJ databases">
        <title>Collection of gut derived symbiotic bacterial strains cultured from healthy donors.</title>
        <authorList>
            <person name="Lin H."/>
            <person name="Littmann E."/>
            <person name="Kohout C."/>
            <person name="Pamer E.G."/>
        </authorList>
    </citation>
    <scope>NUCLEOTIDE SEQUENCE</scope>
    <source>
        <strain evidence="2">DFI.1.167</strain>
    </source>
</reference>
<name>A0AAW4V4V1_PHOVU</name>
<sequence length="455" mass="52001">MIWEIIRYGIFALFLCLTCFFVYRQKHEYLLWLYFFTFPFQNCAFYLITTWNPYKVVAIGMLFCILFHPANSRTSDVLKRIVAYFFIMLLLSNLFSLLMPPENVGTRTLIRLLVQDATYILGVVPLLFMNRLPRDFDQRVIKWYTYAICTLIGIGFVHYFFLKAGIPFAPIIRDVGTSNAVAATFFGGDTVFRIYGLCGEPKNMAFALTPFVLFLITNFLYKKKLDLKAATILALGLFILLNTFSSAAFIEFAIGLIGVVILILSRTNKLVAILTISTVLVIGSFGLFLSEIQKTQPTNAKTEISFINSFYERSFGRAQNEIEDGRSEVLITKDFIESNNPIYYLFGYGPGQYSFHSKNLTFSGGYIPVQSGLVLNLVDFGLIGYLFFFYLLYQVYTLYKKSKSNDISFYFIVIGCCTMIGNFMYSMMGGSILIGMLPFIGIAFQSYHYNTEYED</sequence>
<evidence type="ECO:0000256" key="1">
    <source>
        <dbReference type="SAM" id="Phobius"/>
    </source>
</evidence>
<feature type="transmembrane region" description="Helical" evidence="1">
    <location>
        <begin position="407"/>
        <end position="425"/>
    </location>
</feature>
<organism evidence="2 3">
    <name type="scientific">Phocaeicola vulgatus</name>
    <name type="common">Bacteroides vulgatus</name>
    <dbReference type="NCBI Taxonomy" id="821"/>
    <lineage>
        <taxon>Bacteria</taxon>
        <taxon>Pseudomonadati</taxon>
        <taxon>Bacteroidota</taxon>
        <taxon>Bacteroidia</taxon>
        <taxon>Bacteroidales</taxon>
        <taxon>Bacteroidaceae</taxon>
        <taxon>Phocaeicola</taxon>
    </lineage>
</organism>
<feature type="transmembrane region" description="Helical" evidence="1">
    <location>
        <begin position="54"/>
        <end position="70"/>
    </location>
</feature>
<dbReference type="Proteomes" id="UP001199363">
    <property type="component" value="Unassembled WGS sequence"/>
</dbReference>
<feature type="transmembrane region" description="Helical" evidence="1">
    <location>
        <begin position="141"/>
        <end position="161"/>
    </location>
</feature>